<evidence type="ECO:0000313" key="10">
    <source>
        <dbReference type="Proteomes" id="UP000694411"/>
    </source>
</evidence>
<dbReference type="InterPro" id="IPR007014">
    <property type="entry name" value="FUN14"/>
</dbReference>
<keyword evidence="3" id="KW-0812">Transmembrane</keyword>
<dbReference type="Ensembl" id="ENSTGET00000020637.1">
    <property type="protein sequence ID" value="ENSTGEP00000017296.1"/>
    <property type="gene ID" value="ENSTGEG00000013978.1"/>
</dbReference>
<dbReference type="GO" id="GO:0005741">
    <property type="term" value="C:mitochondrial outer membrane"/>
    <property type="evidence" value="ECO:0007669"/>
    <property type="project" value="UniProtKB-SubCell"/>
</dbReference>
<dbReference type="PANTHER" id="PTHR21346:SF2">
    <property type="entry name" value="FUN14 DOMAIN-CONTAINING PROTEIN 1"/>
    <property type="match status" value="1"/>
</dbReference>
<evidence type="ECO:0000256" key="2">
    <source>
        <dbReference type="ARBA" id="ARBA00009160"/>
    </source>
</evidence>
<dbReference type="PANTHER" id="PTHR21346">
    <property type="entry name" value="FUN14 DOMAIN CONTAINING"/>
    <property type="match status" value="1"/>
</dbReference>
<evidence type="ECO:0000256" key="4">
    <source>
        <dbReference type="ARBA" id="ARBA00022787"/>
    </source>
</evidence>
<keyword evidence="4" id="KW-1000">Mitochondrion outer membrane</keyword>
<dbReference type="Proteomes" id="UP000694411">
    <property type="component" value="Chromosome 4"/>
</dbReference>
<evidence type="ECO:0000256" key="8">
    <source>
        <dbReference type="ARBA" id="ARBA00023136"/>
    </source>
</evidence>
<reference evidence="9" key="3">
    <citation type="submission" date="2025-09" db="UniProtKB">
        <authorList>
            <consortium name="Ensembl"/>
        </authorList>
    </citation>
    <scope>IDENTIFICATION</scope>
</reference>
<dbReference type="GO" id="GO:0000422">
    <property type="term" value="P:autophagy of mitochondrion"/>
    <property type="evidence" value="ECO:0007669"/>
    <property type="project" value="TreeGrafter"/>
</dbReference>
<proteinExistence type="inferred from homology"/>
<organism evidence="9 10">
    <name type="scientific">Theropithecus gelada</name>
    <name type="common">Gelada baboon</name>
    <dbReference type="NCBI Taxonomy" id="9565"/>
    <lineage>
        <taxon>Eukaryota</taxon>
        <taxon>Metazoa</taxon>
        <taxon>Chordata</taxon>
        <taxon>Craniata</taxon>
        <taxon>Vertebrata</taxon>
        <taxon>Euteleostomi</taxon>
        <taxon>Mammalia</taxon>
        <taxon>Eutheria</taxon>
        <taxon>Euarchontoglires</taxon>
        <taxon>Primates</taxon>
        <taxon>Haplorrhini</taxon>
        <taxon>Catarrhini</taxon>
        <taxon>Cercopithecidae</taxon>
        <taxon>Cercopithecinae</taxon>
        <taxon>Theropithecus</taxon>
    </lineage>
</organism>
<reference evidence="9" key="2">
    <citation type="submission" date="2025-08" db="UniProtKB">
        <authorList>
            <consortium name="Ensembl"/>
        </authorList>
    </citation>
    <scope>IDENTIFICATION</scope>
</reference>
<evidence type="ECO:0000256" key="3">
    <source>
        <dbReference type="ARBA" id="ARBA00022692"/>
    </source>
</evidence>
<evidence type="ECO:0000256" key="6">
    <source>
        <dbReference type="ARBA" id="ARBA00023006"/>
    </source>
</evidence>
<keyword evidence="6" id="KW-0072">Autophagy</keyword>
<name>A0A8D2FAX4_THEGE</name>
<comment type="subcellular location">
    <subcellularLocation>
        <location evidence="1">Mitochondrion outer membrane</location>
        <topology evidence="1">Multi-pass membrane protein</topology>
    </subcellularLocation>
</comment>
<accession>A0A8D2FAX4</accession>
<evidence type="ECO:0000256" key="5">
    <source>
        <dbReference type="ARBA" id="ARBA00022989"/>
    </source>
</evidence>
<evidence type="ECO:0000256" key="1">
    <source>
        <dbReference type="ARBA" id="ARBA00004374"/>
    </source>
</evidence>
<evidence type="ECO:0000256" key="7">
    <source>
        <dbReference type="ARBA" id="ARBA00023128"/>
    </source>
</evidence>
<evidence type="ECO:0000313" key="9">
    <source>
        <dbReference type="Ensembl" id="ENSTGEP00000017296.1"/>
    </source>
</evidence>
<keyword evidence="10" id="KW-1185">Reference proteome</keyword>
<keyword evidence="5" id="KW-1133">Transmembrane helix</keyword>
<comment type="similarity">
    <text evidence="2">Belongs to the FUN14 family.</text>
</comment>
<dbReference type="AlphaFoldDB" id="A0A8D2FAX4"/>
<keyword evidence="8" id="KW-0472">Membrane</keyword>
<sequence length="109" mass="12446">MVTSNPSPQKYESDDDSYEVLDLTEYARRHQRWNRVFGRSWRPMIGMCGVTGWYAGFLLPKVGKLAATAVTSRLTGRELKEMYTKQKDILKNFVTSSGFVGGFLLRLAF</sequence>
<keyword evidence="7" id="KW-0496">Mitochondrion</keyword>
<reference evidence="9" key="1">
    <citation type="submission" date="2018-05" db="EMBL/GenBank/DDBJ databases">
        <title>Whole genome of Theropithecus gelada.</title>
        <authorList>
            <person name="Chiou K.L."/>
            <person name="Snyder-Mackler N."/>
        </authorList>
    </citation>
    <scope>NUCLEOTIDE SEQUENCE [LARGE SCALE GENOMIC DNA]</scope>
</reference>
<protein>
    <submittedName>
        <fullName evidence="9">Uncharacterized protein</fullName>
    </submittedName>
</protein>